<feature type="signal peptide" evidence="2">
    <location>
        <begin position="1"/>
        <end position="20"/>
    </location>
</feature>
<accession>A0AAD4NIM8</accession>
<comment type="caution">
    <text evidence="3">The sequence shown here is derived from an EMBL/GenBank/DDBJ whole genome shotgun (WGS) entry which is preliminary data.</text>
</comment>
<organism evidence="3 4">
    <name type="scientific">Ditylenchus destructor</name>
    <dbReference type="NCBI Taxonomy" id="166010"/>
    <lineage>
        <taxon>Eukaryota</taxon>
        <taxon>Metazoa</taxon>
        <taxon>Ecdysozoa</taxon>
        <taxon>Nematoda</taxon>
        <taxon>Chromadorea</taxon>
        <taxon>Rhabditida</taxon>
        <taxon>Tylenchina</taxon>
        <taxon>Tylenchomorpha</taxon>
        <taxon>Sphaerularioidea</taxon>
        <taxon>Anguinidae</taxon>
        <taxon>Anguininae</taxon>
        <taxon>Ditylenchus</taxon>
    </lineage>
</organism>
<dbReference type="AlphaFoldDB" id="A0AAD4NIM8"/>
<reference evidence="3" key="1">
    <citation type="submission" date="2022-01" db="EMBL/GenBank/DDBJ databases">
        <title>Genome Sequence Resource for Two Populations of Ditylenchus destructor, the Migratory Endoparasitic Phytonematode.</title>
        <authorList>
            <person name="Zhang H."/>
            <person name="Lin R."/>
            <person name="Xie B."/>
        </authorList>
    </citation>
    <scope>NUCLEOTIDE SEQUENCE</scope>
    <source>
        <strain evidence="3">BazhouSP</strain>
    </source>
</reference>
<proteinExistence type="predicted"/>
<protein>
    <submittedName>
        <fullName evidence="3">Uncharacterized protein</fullName>
    </submittedName>
</protein>
<feature type="chain" id="PRO_5042234514" evidence="2">
    <location>
        <begin position="21"/>
        <end position="316"/>
    </location>
</feature>
<evidence type="ECO:0000313" key="3">
    <source>
        <dbReference type="EMBL" id="KAI1726186.1"/>
    </source>
</evidence>
<keyword evidence="4" id="KW-1185">Reference proteome</keyword>
<gene>
    <name evidence="3" type="ORF">DdX_02886</name>
</gene>
<dbReference type="Proteomes" id="UP001201812">
    <property type="component" value="Unassembled WGS sequence"/>
</dbReference>
<dbReference type="EMBL" id="JAKKPZ010000002">
    <property type="protein sequence ID" value="KAI1726186.1"/>
    <property type="molecule type" value="Genomic_DNA"/>
</dbReference>
<sequence>MTSAHAISLVFLLTIPPCFIAFPSQKLAELVELQSPLEVSSVNAEDKLKTSYAGAHKLRYAGLSILDWANRDLDRRTMEMRIASTTPMPEAKSSGKRMGKQKIVKSHKRKHHKADNNGRISLLTVCLILCLNKVSVVDANMSTLSAYFRTRPGWRQIAHSSFHREASYSNKKPEIPLAMQQENISKVSVQETLEKSNAPQMSGFMPHHKAHNRQHRRHHGRNVVRDHAAALSKAIAEKLEKIKMLTTSSAPANVGKPRRRPYDHNCFFTPINCHPWQPPSEREPRNWPQSVISKSTSARNTRSTLQLSNKNIPLTF</sequence>
<evidence type="ECO:0000256" key="2">
    <source>
        <dbReference type="SAM" id="SignalP"/>
    </source>
</evidence>
<feature type="compositionally biased region" description="Polar residues" evidence="1">
    <location>
        <begin position="287"/>
        <end position="302"/>
    </location>
</feature>
<name>A0AAD4NIM8_9BILA</name>
<feature type="region of interest" description="Disordered" evidence="1">
    <location>
        <begin position="277"/>
        <end position="302"/>
    </location>
</feature>
<evidence type="ECO:0000313" key="4">
    <source>
        <dbReference type="Proteomes" id="UP001201812"/>
    </source>
</evidence>
<keyword evidence="2" id="KW-0732">Signal</keyword>
<evidence type="ECO:0000256" key="1">
    <source>
        <dbReference type="SAM" id="MobiDB-lite"/>
    </source>
</evidence>